<dbReference type="RefSeq" id="WP_120750905.1">
    <property type="nucleotide sequence ID" value="NZ_RBAH01000029.1"/>
</dbReference>
<accession>A0A3B0BFW0</accession>
<dbReference type="PANTHER" id="PTHR39159">
    <property type="match status" value="1"/>
</dbReference>
<dbReference type="Pfam" id="PF04167">
    <property type="entry name" value="DUF402"/>
    <property type="match status" value="1"/>
</dbReference>
<dbReference type="Gene3D" id="2.40.380.10">
    <property type="entry name" value="FomD-like"/>
    <property type="match status" value="1"/>
</dbReference>
<dbReference type="OrthoDB" id="1645325at2"/>
<evidence type="ECO:0000259" key="2">
    <source>
        <dbReference type="Pfam" id="PF04167"/>
    </source>
</evidence>
<name>A0A3B0BFW0_9BACL</name>
<dbReference type="AlphaFoldDB" id="A0A3B0BFW0"/>
<dbReference type="PANTHER" id="PTHR39159:SF1">
    <property type="entry name" value="UPF0374 PROTEIN YGAC"/>
    <property type="match status" value="1"/>
</dbReference>
<dbReference type="GO" id="GO:0016787">
    <property type="term" value="F:hydrolase activity"/>
    <property type="evidence" value="ECO:0007669"/>
    <property type="project" value="UniProtKB-KW"/>
</dbReference>
<proteinExistence type="predicted"/>
<comment type="caution">
    <text evidence="3">The sequence shown here is derived from an EMBL/GenBank/DDBJ whole genome shotgun (WGS) entry which is preliminary data.</text>
</comment>
<dbReference type="EMBL" id="RBAH01000029">
    <property type="protein sequence ID" value="RKN71271.1"/>
    <property type="molecule type" value="Genomic_DNA"/>
</dbReference>
<sequence length="183" mass="21525">MNSFTKYQIKSFKHDGHLHRMWLKNWRIADELLVPEHRLESMIVLINSQTPIRERDGKEWTSKIPSVTFFIPGEWFNVVSLLEDQGIRYYCNIASPPYVNGGVITYIDYDLDVIRTPDGSTQVVDQEEYEQHKHNYHYSDMVDRKVKRGLGSLLERLGRGDSPFRSEQVLAYYELWKKEGPEG</sequence>
<reference evidence="3 4" key="1">
    <citation type="journal article" date="2007" name="Int. J. Syst. Evol. Microbiol.">
        <title>Paenibacillus ginsengarvi sp. nov., isolated from soil from ginseng cultivation.</title>
        <authorList>
            <person name="Yoon M.H."/>
            <person name="Ten L.N."/>
            <person name="Im W.T."/>
        </authorList>
    </citation>
    <scope>NUCLEOTIDE SEQUENCE [LARGE SCALE GENOMIC DNA]</scope>
    <source>
        <strain evidence="3 4">KCTC 13059</strain>
    </source>
</reference>
<keyword evidence="4" id="KW-1185">Reference proteome</keyword>
<dbReference type="InterPro" id="IPR007295">
    <property type="entry name" value="DUF402"/>
</dbReference>
<evidence type="ECO:0000313" key="3">
    <source>
        <dbReference type="EMBL" id="RKN71271.1"/>
    </source>
</evidence>
<dbReference type="InterPro" id="IPR050212">
    <property type="entry name" value="Ntdp-like"/>
</dbReference>
<keyword evidence="1" id="KW-0378">Hydrolase</keyword>
<dbReference type="Proteomes" id="UP000282311">
    <property type="component" value="Unassembled WGS sequence"/>
</dbReference>
<evidence type="ECO:0000313" key="4">
    <source>
        <dbReference type="Proteomes" id="UP000282311"/>
    </source>
</evidence>
<organism evidence="3 4">
    <name type="scientific">Paenibacillus ginsengarvi</name>
    <dbReference type="NCBI Taxonomy" id="400777"/>
    <lineage>
        <taxon>Bacteria</taxon>
        <taxon>Bacillati</taxon>
        <taxon>Bacillota</taxon>
        <taxon>Bacilli</taxon>
        <taxon>Bacillales</taxon>
        <taxon>Paenibacillaceae</taxon>
        <taxon>Paenibacillus</taxon>
    </lineage>
</organism>
<feature type="domain" description="DUF402" evidence="2">
    <location>
        <begin position="41"/>
        <end position="159"/>
    </location>
</feature>
<dbReference type="InterPro" id="IPR035930">
    <property type="entry name" value="FomD-like_sf"/>
</dbReference>
<evidence type="ECO:0000256" key="1">
    <source>
        <dbReference type="ARBA" id="ARBA00022801"/>
    </source>
</evidence>
<gene>
    <name evidence="3" type="ORF">D7M11_29705</name>
</gene>
<dbReference type="SUPFAM" id="SSF159234">
    <property type="entry name" value="FomD-like"/>
    <property type="match status" value="1"/>
</dbReference>
<protein>
    <submittedName>
        <fullName evidence="3">DUF402 domain-containing protein</fullName>
    </submittedName>
</protein>